<keyword evidence="1" id="KW-0343">GTPase activation</keyword>
<dbReference type="STRING" id="1202772.A0A1V9ZIE8"/>
<feature type="domain" description="Rab-GAP TBC" evidence="3">
    <location>
        <begin position="56"/>
        <end position="257"/>
    </location>
</feature>
<evidence type="ECO:0000259" key="3">
    <source>
        <dbReference type="PROSITE" id="PS50086"/>
    </source>
</evidence>
<protein>
    <recommendedName>
        <fullName evidence="3">Rab-GAP TBC domain-containing protein</fullName>
    </recommendedName>
</protein>
<organism evidence="4 5">
    <name type="scientific">Achlya hypogyna</name>
    <name type="common">Oomycete</name>
    <name type="synonym">Protoachlya hypogyna</name>
    <dbReference type="NCBI Taxonomy" id="1202772"/>
    <lineage>
        <taxon>Eukaryota</taxon>
        <taxon>Sar</taxon>
        <taxon>Stramenopiles</taxon>
        <taxon>Oomycota</taxon>
        <taxon>Saprolegniomycetes</taxon>
        <taxon>Saprolegniales</taxon>
        <taxon>Achlyaceae</taxon>
        <taxon>Achlya</taxon>
    </lineage>
</organism>
<keyword evidence="2" id="KW-0812">Transmembrane</keyword>
<dbReference type="OrthoDB" id="206700at2759"/>
<accession>A0A1V9ZIE8</accession>
<dbReference type="InterPro" id="IPR035969">
    <property type="entry name" value="Rab-GAP_TBC_sf"/>
</dbReference>
<gene>
    <name evidence="4" type="ORF">ACHHYP_10097</name>
</gene>
<feature type="transmembrane region" description="Helical" evidence="2">
    <location>
        <begin position="374"/>
        <end position="395"/>
    </location>
</feature>
<evidence type="ECO:0000256" key="1">
    <source>
        <dbReference type="ARBA" id="ARBA00022468"/>
    </source>
</evidence>
<dbReference type="GO" id="GO:0005789">
    <property type="term" value="C:endoplasmic reticulum membrane"/>
    <property type="evidence" value="ECO:0007669"/>
    <property type="project" value="TreeGrafter"/>
</dbReference>
<dbReference type="PROSITE" id="PS50086">
    <property type="entry name" value="TBC_RABGAP"/>
    <property type="match status" value="1"/>
</dbReference>
<dbReference type="Gene3D" id="1.10.472.80">
    <property type="entry name" value="Ypt/Rab-GAP domain of gyp1p, domain 3"/>
    <property type="match status" value="1"/>
</dbReference>
<dbReference type="PANTHER" id="PTHR20913">
    <property type="entry name" value="TBC1 DOMAIN FAMILY MEMBER 20/GTPASE"/>
    <property type="match status" value="1"/>
</dbReference>
<dbReference type="GO" id="GO:0005096">
    <property type="term" value="F:GTPase activator activity"/>
    <property type="evidence" value="ECO:0007669"/>
    <property type="project" value="UniProtKB-KW"/>
</dbReference>
<dbReference type="Proteomes" id="UP000243579">
    <property type="component" value="Unassembled WGS sequence"/>
</dbReference>
<keyword evidence="2" id="KW-1133">Transmembrane helix</keyword>
<proteinExistence type="predicted"/>
<comment type="caution">
    <text evidence="4">The sequence shown here is derived from an EMBL/GenBank/DDBJ whole genome shotgun (WGS) entry which is preliminary data.</text>
</comment>
<dbReference type="PANTHER" id="PTHR20913:SF7">
    <property type="entry name" value="RE60063P"/>
    <property type="match status" value="1"/>
</dbReference>
<evidence type="ECO:0000256" key="2">
    <source>
        <dbReference type="SAM" id="Phobius"/>
    </source>
</evidence>
<dbReference type="GO" id="GO:0006888">
    <property type="term" value="P:endoplasmic reticulum to Golgi vesicle-mediated transport"/>
    <property type="evidence" value="ECO:0007669"/>
    <property type="project" value="TreeGrafter"/>
</dbReference>
<dbReference type="InterPro" id="IPR000195">
    <property type="entry name" value="Rab-GAP-TBC_dom"/>
</dbReference>
<evidence type="ECO:0000313" key="4">
    <source>
        <dbReference type="EMBL" id="OQR97747.1"/>
    </source>
</evidence>
<keyword evidence="5" id="KW-1185">Reference proteome</keyword>
<dbReference type="SMART" id="SM00164">
    <property type="entry name" value="TBC"/>
    <property type="match status" value="1"/>
</dbReference>
<reference evidence="4 5" key="1">
    <citation type="journal article" date="2014" name="Genome Biol. Evol.">
        <title>The secreted proteins of Achlya hypogyna and Thraustotheca clavata identify the ancestral oomycete secretome and reveal gene acquisitions by horizontal gene transfer.</title>
        <authorList>
            <person name="Misner I."/>
            <person name="Blouin N."/>
            <person name="Leonard G."/>
            <person name="Richards T.A."/>
            <person name="Lane C.E."/>
        </authorList>
    </citation>
    <scope>NUCLEOTIDE SEQUENCE [LARGE SCALE GENOMIC DNA]</scope>
    <source>
        <strain evidence="4 5">ATCC 48635</strain>
    </source>
</reference>
<dbReference type="Gene3D" id="1.10.8.1310">
    <property type="match status" value="1"/>
</dbReference>
<dbReference type="InterPro" id="IPR045913">
    <property type="entry name" value="TBC20/Gyp8-like"/>
</dbReference>
<dbReference type="AlphaFoldDB" id="A0A1V9ZIE8"/>
<dbReference type="EMBL" id="JNBR01000098">
    <property type="protein sequence ID" value="OQR97747.1"/>
    <property type="molecule type" value="Genomic_DNA"/>
</dbReference>
<dbReference type="SUPFAM" id="SSF47923">
    <property type="entry name" value="Ypt/Rab-GAP domain of gyp1p"/>
    <property type="match status" value="2"/>
</dbReference>
<name>A0A1V9ZIE8_ACHHY</name>
<dbReference type="Pfam" id="PF00566">
    <property type="entry name" value="RabGAP-TBC"/>
    <property type="match status" value="1"/>
</dbReference>
<evidence type="ECO:0000313" key="5">
    <source>
        <dbReference type="Proteomes" id="UP000243579"/>
    </source>
</evidence>
<keyword evidence="2" id="KW-0472">Membrane</keyword>
<sequence>MLVALRKAAQGRSAAADEPQEAHRRTILSAIHCNETTPETPSLDEWRRLALTPGGFLSRDLRKRVWPMLFGFSSASLEAFYRDHRLKPQVPGYQHTPHPDDDQVQRDVDRSLNPDMWHDAALLNNRRKRRKSLASLLHAVLCSARKEAVELHYYQGFHDVAAVFLLTTGVHLATPLLLRASTTYFREPMRVNFDSVLAIFNVLYPLVRTQDKELHAHIMASGVDPYFALPWVITWFAHHVGAFEDVCRLYDVLLCSHPLFSMYLSATLILHHRASILACECDYAEMHTTLSKLVKTMPIEVIVDILLPLLFTAVPPVQLLAMSTLASGEPIPDSCFTTFPFTHQGTATPPTYTVLPPALASGPWTGLWSTPRQVRVFVASVVLAVLASIVAVPYLDQM</sequence>